<evidence type="ECO:0000313" key="4">
    <source>
        <dbReference type="Proteomes" id="UP000509383"/>
    </source>
</evidence>
<sequence>MNTSETTRPEQQPQTEGSAEAAAPAKAVKKQNVPWYQTLKTHDRGQRPGAAPRGSRRSMGKR</sequence>
<dbReference type="EMBL" id="AP023189">
    <property type="protein sequence ID" value="BCG25153.1"/>
    <property type="molecule type" value="Genomic_DNA"/>
</dbReference>
<dbReference type="EMBL" id="BQKM01000010">
    <property type="protein sequence ID" value="GJN54295.1"/>
    <property type="molecule type" value="Genomic_DNA"/>
</dbReference>
<evidence type="ECO:0000313" key="2">
    <source>
        <dbReference type="EMBL" id="BCG25153.1"/>
    </source>
</evidence>
<reference evidence="2 4" key="1">
    <citation type="submission" date="2020-05" db="EMBL/GenBank/DDBJ databases">
        <title>Characterization of novel class B3 metallo-beta-lactamase from novel Pseudomonas species.</title>
        <authorList>
            <person name="Yamada K."/>
            <person name="Aoki K."/>
            <person name="Ishii Y."/>
        </authorList>
    </citation>
    <scope>NUCLEOTIDE SEQUENCE [LARGE SCALE GENOMIC DNA]</scope>
    <source>
        <strain evidence="2 4">TUM18999</strain>
        <strain evidence="3 5">TUM20286</strain>
    </source>
</reference>
<gene>
    <name evidence="2" type="ORF">TUM18999_33440</name>
    <name evidence="3" type="ORF">TUM20286_40470</name>
</gene>
<accession>A0A6J4E5D2</accession>
<dbReference type="RefSeq" id="WP_173178093.1">
    <property type="nucleotide sequence ID" value="NZ_AP023189.1"/>
</dbReference>
<feature type="region of interest" description="Disordered" evidence="1">
    <location>
        <begin position="1"/>
        <end position="62"/>
    </location>
</feature>
<proteinExistence type="predicted"/>
<name>A0A6J4E5D2_9PSED</name>
<evidence type="ECO:0000313" key="5">
    <source>
        <dbReference type="Proteomes" id="UP001054892"/>
    </source>
</evidence>
<organism evidence="2 4">
    <name type="scientific">Pseudomonas tohonis</name>
    <dbReference type="NCBI Taxonomy" id="2725477"/>
    <lineage>
        <taxon>Bacteria</taxon>
        <taxon>Pseudomonadati</taxon>
        <taxon>Pseudomonadota</taxon>
        <taxon>Gammaproteobacteria</taxon>
        <taxon>Pseudomonadales</taxon>
        <taxon>Pseudomonadaceae</taxon>
        <taxon>Pseudomonas</taxon>
    </lineage>
</organism>
<protein>
    <submittedName>
        <fullName evidence="2">Uncharacterized protein</fullName>
    </submittedName>
</protein>
<dbReference type="AlphaFoldDB" id="A0A6J4E5D2"/>
<dbReference type="KEGG" id="ptw:TUM18999_33440"/>
<dbReference type="Proteomes" id="UP001054892">
    <property type="component" value="Unassembled WGS sequence"/>
</dbReference>
<dbReference type="Proteomes" id="UP000509383">
    <property type="component" value="Chromosome"/>
</dbReference>
<evidence type="ECO:0000256" key="1">
    <source>
        <dbReference type="SAM" id="MobiDB-lite"/>
    </source>
</evidence>
<evidence type="ECO:0000313" key="3">
    <source>
        <dbReference type="EMBL" id="GJN54295.1"/>
    </source>
</evidence>
<keyword evidence="5" id="KW-1185">Reference proteome</keyword>
<feature type="compositionally biased region" description="Polar residues" evidence="1">
    <location>
        <begin position="1"/>
        <end position="17"/>
    </location>
</feature>